<organism evidence="1 2">
    <name type="scientific">Marinifilum flexuosum</name>
    <dbReference type="NCBI Taxonomy" id="1117708"/>
    <lineage>
        <taxon>Bacteria</taxon>
        <taxon>Pseudomonadati</taxon>
        <taxon>Bacteroidota</taxon>
        <taxon>Bacteroidia</taxon>
        <taxon>Marinilabiliales</taxon>
        <taxon>Marinifilaceae</taxon>
    </lineage>
</organism>
<sequence length="39" mass="4632">MSCLYLKILVRQNYETYPINKIVLDNSIVIEYLNLISEI</sequence>
<comment type="caution">
    <text evidence="1">The sequence shown here is derived from an EMBL/GenBank/DDBJ whole genome shotgun (WGS) entry which is preliminary data.</text>
</comment>
<protein>
    <submittedName>
        <fullName evidence="1">Uncharacterized protein</fullName>
    </submittedName>
</protein>
<evidence type="ECO:0000313" key="1">
    <source>
        <dbReference type="EMBL" id="RKE03265.1"/>
    </source>
</evidence>
<dbReference type="AlphaFoldDB" id="A0A419X6E4"/>
<name>A0A419X6E4_9BACT</name>
<dbReference type="Proteomes" id="UP000284531">
    <property type="component" value="Unassembled WGS sequence"/>
</dbReference>
<reference evidence="1 2" key="1">
    <citation type="submission" date="2018-09" db="EMBL/GenBank/DDBJ databases">
        <title>Genomic Encyclopedia of Archaeal and Bacterial Type Strains, Phase II (KMG-II): from individual species to whole genera.</title>
        <authorList>
            <person name="Goeker M."/>
        </authorList>
    </citation>
    <scope>NUCLEOTIDE SEQUENCE [LARGE SCALE GENOMIC DNA]</scope>
    <source>
        <strain evidence="1 2">DSM 21950</strain>
    </source>
</reference>
<accession>A0A419X6E4</accession>
<gene>
    <name evidence="1" type="ORF">BXY64_0258</name>
</gene>
<keyword evidence="2" id="KW-1185">Reference proteome</keyword>
<dbReference type="EMBL" id="RAPQ01000008">
    <property type="protein sequence ID" value="RKE03265.1"/>
    <property type="molecule type" value="Genomic_DNA"/>
</dbReference>
<evidence type="ECO:0000313" key="2">
    <source>
        <dbReference type="Proteomes" id="UP000284531"/>
    </source>
</evidence>
<proteinExistence type="predicted"/>